<dbReference type="VEuPathDB" id="FungiDB:HpaG810802"/>
<feature type="region of interest" description="Disordered" evidence="1">
    <location>
        <begin position="76"/>
        <end position="115"/>
    </location>
</feature>
<evidence type="ECO:0000313" key="3">
    <source>
        <dbReference type="Proteomes" id="UP000011713"/>
    </source>
</evidence>
<protein>
    <submittedName>
        <fullName evidence="2">Uncharacterized protein</fullName>
    </submittedName>
</protein>
<name>M4BWA1_HYAAE</name>
<proteinExistence type="predicted"/>
<dbReference type="AlphaFoldDB" id="M4BWA1"/>
<feature type="region of interest" description="Disordered" evidence="1">
    <location>
        <begin position="1"/>
        <end position="55"/>
    </location>
</feature>
<feature type="region of interest" description="Disordered" evidence="1">
    <location>
        <begin position="262"/>
        <end position="290"/>
    </location>
</feature>
<evidence type="ECO:0000313" key="2">
    <source>
        <dbReference type="EnsemblProtists" id="HpaP810802"/>
    </source>
</evidence>
<feature type="region of interest" description="Disordered" evidence="1">
    <location>
        <begin position="303"/>
        <end position="326"/>
    </location>
</feature>
<reference evidence="2" key="2">
    <citation type="submission" date="2015-06" db="UniProtKB">
        <authorList>
            <consortium name="EnsemblProtists"/>
        </authorList>
    </citation>
    <scope>IDENTIFICATION</scope>
    <source>
        <strain evidence="2">Emoy2</strain>
    </source>
</reference>
<reference evidence="3" key="1">
    <citation type="journal article" date="2010" name="Science">
        <title>Signatures of adaptation to obligate biotrophy in the Hyaloperonospora arabidopsidis genome.</title>
        <authorList>
            <person name="Baxter L."/>
            <person name="Tripathy S."/>
            <person name="Ishaque N."/>
            <person name="Boot N."/>
            <person name="Cabral A."/>
            <person name="Kemen E."/>
            <person name="Thines M."/>
            <person name="Ah-Fong A."/>
            <person name="Anderson R."/>
            <person name="Badejoko W."/>
            <person name="Bittner-Eddy P."/>
            <person name="Boore J.L."/>
            <person name="Chibucos M.C."/>
            <person name="Coates M."/>
            <person name="Dehal P."/>
            <person name="Delehaunty K."/>
            <person name="Dong S."/>
            <person name="Downton P."/>
            <person name="Dumas B."/>
            <person name="Fabro G."/>
            <person name="Fronick C."/>
            <person name="Fuerstenberg S.I."/>
            <person name="Fulton L."/>
            <person name="Gaulin E."/>
            <person name="Govers F."/>
            <person name="Hughes L."/>
            <person name="Humphray S."/>
            <person name="Jiang R.H."/>
            <person name="Judelson H."/>
            <person name="Kamoun S."/>
            <person name="Kyung K."/>
            <person name="Meijer H."/>
            <person name="Minx P."/>
            <person name="Morris P."/>
            <person name="Nelson J."/>
            <person name="Phuntumart V."/>
            <person name="Qutob D."/>
            <person name="Rehmany A."/>
            <person name="Rougon-Cardoso A."/>
            <person name="Ryden P."/>
            <person name="Torto-Alalibo T."/>
            <person name="Studholme D."/>
            <person name="Wang Y."/>
            <person name="Win J."/>
            <person name="Wood J."/>
            <person name="Clifton S.W."/>
            <person name="Rogers J."/>
            <person name="Van den Ackerveken G."/>
            <person name="Jones J.D."/>
            <person name="McDowell J.M."/>
            <person name="Beynon J."/>
            <person name="Tyler B.M."/>
        </authorList>
    </citation>
    <scope>NUCLEOTIDE SEQUENCE [LARGE SCALE GENOMIC DNA]</scope>
    <source>
        <strain evidence="3">Emoy2</strain>
    </source>
</reference>
<evidence type="ECO:0000256" key="1">
    <source>
        <dbReference type="SAM" id="MobiDB-lite"/>
    </source>
</evidence>
<feature type="region of interest" description="Disordered" evidence="1">
    <location>
        <begin position="363"/>
        <end position="385"/>
    </location>
</feature>
<feature type="compositionally biased region" description="Basic and acidic residues" evidence="1">
    <location>
        <begin position="33"/>
        <end position="52"/>
    </location>
</feature>
<organism evidence="2 3">
    <name type="scientific">Hyaloperonospora arabidopsidis (strain Emoy2)</name>
    <name type="common">Downy mildew agent</name>
    <name type="synonym">Peronospora arabidopsidis</name>
    <dbReference type="NCBI Taxonomy" id="559515"/>
    <lineage>
        <taxon>Eukaryota</taxon>
        <taxon>Sar</taxon>
        <taxon>Stramenopiles</taxon>
        <taxon>Oomycota</taxon>
        <taxon>Peronosporomycetes</taxon>
        <taxon>Peronosporales</taxon>
        <taxon>Peronosporaceae</taxon>
        <taxon>Hyaloperonospora</taxon>
    </lineage>
</organism>
<dbReference type="EMBL" id="JH597995">
    <property type="status" value="NOT_ANNOTATED_CDS"/>
    <property type="molecule type" value="Genomic_DNA"/>
</dbReference>
<accession>M4BWA1</accession>
<dbReference type="InParanoid" id="M4BWA1"/>
<feature type="compositionally biased region" description="Basic residues" evidence="1">
    <location>
        <begin position="94"/>
        <end position="106"/>
    </location>
</feature>
<dbReference type="OMA" id="RMENKAY"/>
<dbReference type="Proteomes" id="UP000011713">
    <property type="component" value="Unassembled WGS sequence"/>
</dbReference>
<dbReference type="EnsemblProtists" id="HpaT810802">
    <property type="protein sequence ID" value="HpaP810802"/>
    <property type="gene ID" value="HpaG810802"/>
</dbReference>
<keyword evidence="3" id="KW-1185">Reference proteome</keyword>
<dbReference type="eggNOG" id="ENOG502QQ1F">
    <property type="taxonomic scope" value="Eukaryota"/>
</dbReference>
<feature type="compositionally biased region" description="Basic and acidic residues" evidence="1">
    <location>
        <begin position="1"/>
        <end position="15"/>
    </location>
</feature>
<feature type="compositionally biased region" description="Basic and acidic residues" evidence="1">
    <location>
        <begin position="303"/>
        <end position="324"/>
    </location>
</feature>
<dbReference type="HOGENOM" id="CLU_064412_0_0_1"/>
<sequence length="385" mass="43484">MKTETGIEASAKERSSQTCEDEGSLDQQSFGRGFDDKKTKEEDRSLDLEEKPQPLLRSLRVPPRIILQCMHDPLGENPSVKFEQSSSKSTPATSKKKNLKTARVKKIAPGSDHRDRATRLAIRPIKFVEDEGKMEGWQLDQMAEMYHWKTLKQCLSRDPVLRILKPKMIGAIQGPISAPTIVSNKLDGINRIIQLLNEAGFVAGTFDTRGLLDCEQYRVIHVKVVPLTGLRKFDDHAKEIAANDHVVPTAAEVQRVYRTESSQYASAESELESGDSISTQRMSLGPSGAAHLRDRMENKAYLRSRGEGIESEPRSTPVRAKEDVSSTTQGQLQLYFDAAMERFQQEHHSQDRQAIYPSQRIKVARDHESYTPDIEMESVGSHRWR</sequence>